<gene>
    <name evidence="1" type="ORF">F511_07504</name>
</gene>
<proteinExistence type="predicted"/>
<dbReference type="OrthoDB" id="3934549at2759"/>
<dbReference type="EMBL" id="KQ991756">
    <property type="protein sequence ID" value="KZV51313.1"/>
    <property type="molecule type" value="Genomic_DNA"/>
</dbReference>
<organism evidence="1 2">
    <name type="scientific">Dorcoceras hygrometricum</name>
    <dbReference type="NCBI Taxonomy" id="472368"/>
    <lineage>
        <taxon>Eukaryota</taxon>
        <taxon>Viridiplantae</taxon>
        <taxon>Streptophyta</taxon>
        <taxon>Embryophyta</taxon>
        <taxon>Tracheophyta</taxon>
        <taxon>Spermatophyta</taxon>
        <taxon>Magnoliopsida</taxon>
        <taxon>eudicotyledons</taxon>
        <taxon>Gunneridae</taxon>
        <taxon>Pentapetalae</taxon>
        <taxon>asterids</taxon>
        <taxon>lamiids</taxon>
        <taxon>Lamiales</taxon>
        <taxon>Gesneriaceae</taxon>
        <taxon>Didymocarpoideae</taxon>
        <taxon>Trichosporeae</taxon>
        <taxon>Loxocarpinae</taxon>
        <taxon>Dorcoceras</taxon>
    </lineage>
</organism>
<dbReference type="AlphaFoldDB" id="A0A2Z7CWY2"/>
<evidence type="ECO:0000313" key="2">
    <source>
        <dbReference type="Proteomes" id="UP000250235"/>
    </source>
</evidence>
<accession>A0A2Z7CWY2</accession>
<evidence type="ECO:0000313" key="1">
    <source>
        <dbReference type="EMBL" id="KZV51313.1"/>
    </source>
</evidence>
<name>A0A2Z7CWY2_9LAMI</name>
<sequence length="123" mass="13953">MVGGSLATLDSPMIVDLLGIFELKGPYRTLTMIDWFLLALSVIPRGSWGDVARRFTMIRWCKPANELRFWSWTGLAVDPAVQPLKCQFPHGIGRSQAPRRHQDISSYLIQIRPPQLIQTSPHI</sequence>
<reference evidence="1 2" key="1">
    <citation type="journal article" date="2015" name="Proc. Natl. Acad. Sci. U.S.A.">
        <title>The resurrection genome of Boea hygrometrica: A blueprint for survival of dehydration.</title>
        <authorList>
            <person name="Xiao L."/>
            <person name="Yang G."/>
            <person name="Zhang L."/>
            <person name="Yang X."/>
            <person name="Zhao S."/>
            <person name="Ji Z."/>
            <person name="Zhou Q."/>
            <person name="Hu M."/>
            <person name="Wang Y."/>
            <person name="Chen M."/>
            <person name="Xu Y."/>
            <person name="Jin H."/>
            <person name="Xiao X."/>
            <person name="Hu G."/>
            <person name="Bao F."/>
            <person name="Hu Y."/>
            <person name="Wan P."/>
            <person name="Li L."/>
            <person name="Deng X."/>
            <person name="Kuang T."/>
            <person name="Xiang C."/>
            <person name="Zhu J.K."/>
            <person name="Oliver M.J."/>
            <person name="He Y."/>
        </authorList>
    </citation>
    <scope>NUCLEOTIDE SEQUENCE [LARGE SCALE GENOMIC DNA]</scope>
    <source>
        <strain evidence="2">cv. XS01</strain>
    </source>
</reference>
<protein>
    <submittedName>
        <fullName evidence="1">Uncharacterized protein</fullName>
    </submittedName>
</protein>
<keyword evidence="2" id="KW-1185">Reference proteome</keyword>
<dbReference type="Proteomes" id="UP000250235">
    <property type="component" value="Unassembled WGS sequence"/>
</dbReference>